<dbReference type="PANTHER" id="PTHR45947">
    <property type="entry name" value="SULFOQUINOVOSYL TRANSFERASE SQD2"/>
    <property type="match status" value="1"/>
</dbReference>
<dbReference type="PANTHER" id="PTHR45947:SF3">
    <property type="entry name" value="SULFOQUINOVOSYL TRANSFERASE SQD2"/>
    <property type="match status" value="1"/>
</dbReference>
<dbReference type="SUPFAM" id="SSF53756">
    <property type="entry name" value="UDP-Glycosyltransferase/glycogen phosphorylase"/>
    <property type="match status" value="1"/>
</dbReference>
<dbReference type="Pfam" id="PF00534">
    <property type="entry name" value="Glycos_transf_1"/>
    <property type="match status" value="1"/>
</dbReference>
<evidence type="ECO:0000259" key="2">
    <source>
        <dbReference type="Pfam" id="PF13439"/>
    </source>
</evidence>
<evidence type="ECO:0000259" key="1">
    <source>
        <dbReference type="Pfam" id="PF00534"/>
    </source>
</evidence>
<dbReference type="InterPro" id="IPR028098">
    <property type="entry name" value="Glyco_trans_4-like_N"/>
</dbReference>
<reference evidence="3 4" key="1">
    <citation type="submission" date="2020-02" db="EMBL/GenBank/DDBJ databases">
        <title>Genome sequence of strain CCNWXJ40-4.</title>
        <authorList>
            <person name="Gao J."/>
            <person name="Sun J."/>
        </authorList>
    </citation>
    <scope>NUCLEOTIDE SEQUENCE [LARGE SCALE GENOMIC DNA]</scope>
    <source>
        <strain evidence="3 4">CCNWXJ 40-4</strain>
    </source>
</reference>
<name>A0A6G4WFL6_9HYPH</name>
<dbReference type="Gene3D" id="3.40.50.2000">
    <property type="entry name" value="Glycogen Phosphorylase B"/>
    <property type="match status" value="2"/>
</dbReference>
<comment type="caution">
    <text evidence="3">The sequence shown here is derived from an EMBL/GenBank/DDBJ whole genome shotgun (WGS) entry which is preliminary data.</text>
</comment>
<feature type="domain" description="Glycosyltransferase subfamily 4-like N-terminal" evidence="2">
    <location>
        <begin position="29"/>
        <end position="173"/>
    </location>
</feature>
<dbReference type="EMBL" id="JAAKZF010000024">
    <property type="protein sequence ID" value="NGO52920.1"/>
    <property type="molecule type" value="Genomic_DNA"/>
</dbReference>
<sequence>MLAQICKQFPNAEVFTLFDFLPAEVKEQYFRDVEFHASAANRIPMVQKFYRSLFFFCPFLIEQFDVTGYDAVISSSAAFSRGVITRPDQPHLCYVHSPVRYAWDEQFSYLQQGKLGFGPKGMLYRYMLHRLRTWDTRTAHGPDLMLANSNYVRSRIQHIYGRDARVVYPPVALAELPCVEDKDDYYVSASFLAPYKRTDLVIKAFNEMPSRRLVVVGEGQQSASLRALAGPNVTFSGYLPRKEYVDTLARAKAMVFAGCEDFGIALAEAQACGTPLIAFGRGGAVDIVQRLGSSPAPTGVLFKDQTADHLKDAVERFEENSTAIAPRACAQNARRFSEENFDRAILESFGAVQALHEII</sequence>
<dbReference type="Proteomes" id="UP001642900">
    <property type="component" value="Unassembled WGS sequence"/>
</dbReference>
<keyword evidence="4" id="KW-1185">Reference proteome</keyword>
<dbReference type="AlphaFoldDB" id="A0A6G4WFL6"/>
<evidence type="ECO:0000313" key="4">
    <source>
        <dbReference type="Proteomes" id="UP001642900"/>
    </source>
</evidence>
<feature type="domain" description="Glycosyl transferase family 1" evidence="1">
    <location>
        <begin position="181"/>
        <end position="335"/>
    </location>
</feature>
<proteinExistence type="predicted"/>
<accession>A0A6G4WFL6</accession>
<dbReference type="GO" id="GO:0016757">
    <property type="term" value="F:glycosyltransferase activity"/>
    <property type="evidence" value="ECO:0007669"/>
    <property type="project" value="InterPro"/>
</dbReference>
<dbReference type="InterPro" id="IPR050194">
    <property type="entry name" value="Glycosyltransferase_grp1"/>
</dbReference>
<dbReference type="Pfam" id="PF13439">
    <property type="entry name" value="Glyco_transf_4"/>
    <property type="match status" value="1"/>
</dbReference>
<organism evidence="3 4">
    <name type="scientific">Allomesorhizobium camelthorni</name>
    <dbReference type="NCBI Taxonomy" id="475069"/>
    <lineage>
        <taxon>Bacteria</taxon>
        <taxon>Pseudomonadati</taxon>
        <taxon>Pseudomonadota</taxon>
        <taxon>Alphaproteobacteria</taxon>
        <taxon>Hyphomicrobiales</taxon>
        <taxon>Phyllobacteriaceae</taxon>
        <taxon>Allomesorhizobium</taxon>
    </lineage>
</organism>
<gene>
    <name evidence="3" type="ORF">G6N73_17345</name>
</gene>
<protein>
    <submittedName>
        <fullName evidence="3">Glycosyltransferase family 4 protein</fullName>
    </submittedName>
</protein>
<dbReference type="InterPro" id="IPR001296">
    <property type="entry name" value="Glyco_trans_1"/>
</dbReference>
<evidence type="ECO:0000313" key="3">
    <source>
        <dbReference type="EMBL" id="NGO52920.1"/>
    </source>
</evidence>